<evidence type="ECO:0000256" key="5">
    <source>
        <dbReference type="ARBA" id="ARBA00022741"/>
    </source>
</evidence>
<dbReference type="RefSeq" id="WP_135743263.1">
    <property type="nucleotide sequence ID" value="NZ_JAIZBL010000002.1"/>
</dbReference>
<evidence type="ECO:0000256" key="9">
    <source>
        <dbReference type="ARBA" id="ARBA00064003"/>
    </source>
</evidence>
<dbReference type="PANTHER" id="PTHR45339:SF5">
    <property type="entry name" value="HISTIDINE KINASE"/>
    <property type="match status" value="1"/>
</dbReference>
<dbReference type="InterPro" id="IPR036097">
    <property type="entry name" value="HisK_dim/P_sf"/>
</dbReference>
<dbReference type="Proteomes" id="UP000297649">
    <property type="component" value="Unassembled WGS sequence"/>
</dbReference>
<evidence type="ECO:0000313" key="16">
    <source>
        <dbReference type="EMBL" id="TGN10656.1"/>
    </source>
</evidence>
<name>A0A6H3NMP5_9LEPT</name>
<dbReference type="GO" id="GO:0000155">
    <property type="term" value="F:phosphorelay sensor kinase activity"/>
    <property type="evidence" value="ECO:0007669"/>
    <property type="project" value="InterPro"/>
</dbReference>
<feature type="domain" description="PAC" evidence="15">
    <location>
        <begin position="80"/>
        <end position="132"/>
    </location>
</feature>
<dbReference type="OrthoDB" id="6192248at2"/>
<dbReference type="InterPro" id="IPR035965">
    <property type="entry name" value="PAS-like_dom_sf"/>
</dbReference>
<evidence type="ECO:0000259" key="13">
    <source>
        <dbReference type="PROSITE" id="PS50110"/>
    </source>
</evidence>
<dbReference type="PRINTS" id="PR00344">
    <property type="entry name" value="BCTRLSENSOR"/>
</dbReference>
<keyword evidence="8" id="KW-0902">Two-component regulatory system</keyword>
<dbReference type="PROSITE" id="PS50112">
    <property type="entry name" value="PAS"/>
    <property type="match status" value="2"/>
</dbReference>
<gene>
    <name evidence="16" type="ORF">EHR08_18550</name>
</gene>
<evidence type="ECO:0000256" key="8">
    <source>
        <dbReference type="ARBA" id="ARBA00023012"/>
    </source>
</evidence>
<dbReference type="InterPro" id="IPR001610">
    <property type="entry name" value="PAC"/>
</dbReference>
<dbReference type="Gene3D" id="3.40.50.2300">
    <property type="match status" value="1"/>
</dbReference>
<dbReference type="PROSITE" id="PS50113">
    <property type="entry name" value="PAC"/>
    <property type="match status" value="2"/>
</dbReference>
<dbReference type="SMART" id="SM00448">
    <property type="entry name" value="REC"/>
    <property type="match status" value="1"/>
</dbReference>
<dbReference type="PANTHER" id="PTHR45339">
    <property type="entry name" value="HYBRID SIGNAL TRANSDUCTION HISTIDINE KINASE J"/>
    <property type="match status" value="1"/>
</dbReference>
<keyword evidence="4" id="KW-0808">Transferase</keyword>
<dbReference type="Pfam" id="PF00512">
    <property type="entry name" value="HisKA"/>
    <property type="match status" value="1"/>
</dbReference>
<dbReference type="Pfam" id="PF13426">
    <property type="entry name" value="PAS_9"/>
    <property type="match status" value="1"/>
</dbReference>
<accession>A0A6H3NMP5</accession>
<dbReference type="SUPFAM" id="SSF55785">
    <property type="entry name" value="PYP-like sensor domain (PAS domain)"/>
    <property type="match status" value="2"/>
</dbReference>
<organism evidence="16 17">
    <name type="scientific">Leptospira bandrabouensis</name>
    <dbReference type="NCBI Taxonomy" id="2484903"/>
    <lineage>
        <taxon>Bacteria</taxon>
        <taxon>Pseudomonadati</taxon>
        <taxon>Spirochaetota</taxon>
        <taxon>Spirochaetia</taxon>
        <taxon>Leptospirales</taxon>
        <taxon>Leptospiraceae</taxon>
        <taxon>Leptospira</taxon>
    </lineage>
</organism>
<evidence type="ECO:0000256" key="7">
    <source>
        <dbReference type="ARBA" id="ARBA00022840"/>
    </source>
</evidence>
<comment type="subunit">
    <text evidence="9">At low DSF concentrations, interacts with RpfF.</text>
</comment>
<evidence type="ECO:0000256" key="3">
    <source>
        <dbReference type="ARBA" id="ARBA00022553"/>
    </source>
</evidence>
<dbReference type="FunFam" id="3.30.565.10:FF:000010">
    <property type="entry name" value="Sensor histidine kinase RcsC"/>
    <property type="match status" value="1"/>
</dbReference>
<evidence type="ECO:0000259" key="12">
    <source>
        <dbReference type="PROSITE" id="PS50109"/>
    </source>
</evidence>
<keyword evidence="17" id="KW-1185">Reference proteome</keyword>
<dbReference type="PROSITE" id="PS50110">
    <property type="entry name" value="RESPONSE_REGULATORY"/>
    <property type="match status" value="1"/>
</dbReference>
<protein>
    <recommendedName>
        <fullName evidence="10">Sensory/regulatory protein RpfC</fullName>
        <ecNumber evidence="2">2.7.13.3</ecNumber>
    </recommendedName>
</protein>
<reference evidence="16" key="1">
    <citation type="journal article" date="2019" name="PLoS Negl. Trop. Dis.">
        <title>Revisiting the worldwide diversity of Leptospira species in the environment.</title>
        <authorList>
            <person name="Vincent A.T."/>
            <person name="Schiettekatte O."/>
            <person name="Bourhy P."/>
            <person name="Veyrier F.J."/>
            <person name="Picardeau M."/>
        </authorList>
    </citation>
    <scope>NUCLEOTIDE SEQUENCE [LARGE SCALE GENOMIC DNA]</scope>
    <source>
        <strain evidence="16">201601109</strain>
    </source>
</reference>
<dbReference type="Gene3D" id="3.30.565.10">
    <property type="entry name" value="Histidine kinase-like ATPase, C-terminal domain"/>
    <property type="match status" value="1"/>
</dbReference>
<dbReference type="Pfam" id="PF00072">
    <property type="entry name" value="Response_reg"/>
    <property type="match status" value="1"/>
</dbReference>
<dbReference type="EC" id="2.7.13.3" evidence="2"/>
<keyword evidence="5" id="KW-0547">Nucleotide-binding</keyword>
<dbReference type="Gene3D" id="1.10.287.130">
    <property type="match status" value="1"/>
</dbReference>
<dbReference type="SMART" id="SM00387">
    <property type="entry name" value="HATPase_c"/>
    <property type="match status" value="1"/>
</dbReference>
<feature type="modified residue" description="4-aspartylphosphate" evidence="11">
    <location>
        <position position="583"/>
    </location>
</feature>
<evidence type="ECO:0000259" key="15">
    <source>
        <dbReference type="PROSITE" id="PS50113"/>
    </source>
</evidence>
<evidence type="ECO:0000256" key="2">
    <source>
        <dbReference type="ARBA" id="ARBA00012438"/>
    </source>
</evidence>
<dbReference type="InterPro" id="IPR003594">
    <property type="entry name" value="HATPase_dom"/>
</dbReference>
<comment type="caution">
    <text evidence="16">The sequence shown here is derived from an EMBL/GenBank/DDBJ whole genome shotgun (WGS) entry which is preliminary data.</text>
</comment>
<dbReference type="SUPFAM" id="SSF47384">
    <property type="entry name" value="Homodimeric domain of signal transducing histidine kinase"/>
    <property type="match status" value="1"/>
</dbReference>
<dbReference type="CDD" id="cd00082">
    <property type="entry name" value="HisKA"/>
    <property type="match status" value="1"/>
</dbReference>
<evidence type="ECO:0000256" key="1">
    <source>
        <dbReference type="ARBA" id="ARBA00000085"/>
    </source>
</evidence>
<dbReference type="Pfam" id="PF00989">
    <property type="entry name" value="PAS"/>
    <property type="match status" value="1"/>
</dbReference>
<dbReference type="InterPro" id="IPR005467">
    <property type="entry name" value="His_kinase_dom"/>
</dbReference>
<dbReference type="InterPro" id="IPR013767">
    <property type="entry name" value="PAS_fold"/>
</dbReference>
<dbReference type="NCBIfam" id="TIGR00229">
    <property type="entry name" value="sensory_box"/>
    <property type="match status" value="2"/>
</dbReference>
<dbReference type="SUPFAM" id="SSF55874">
    <property type="entry name" value="ATPase domain of HSP90 chaperone/DNA topoisomerase II/histidine kinase"/>
    <property type="match status" value="1"/>
</dbReference>
<dbReference type="InterPro" id="IPR036890">
    <property type="entry name" value="HATPase_C_sf"/>
</dbReference>
<evidence type="ECO:0000256" key="10">
    <source>
        <dbReference type="ARBA" id="ARBA00068150"/>
    </source>
</evidence>
<dbReference type="InterPro" id="IPR000700">
    <property type="entry name" value="PAS-assoc_C"/>
</dbReference>
<dbReference type="InterPro" id="IPR011006">
    <property type="entry name" value="CheY-like_superfamily"/>
</dbReference>
<proteinExistence type="predicted"/>
<keyword evidence="7" id="KW-0067">ATP-binding</keyword>
<dbReference type="AlphaFoldDB" id="A0A6H3NMP5"/>
<feature type="domain" description="PAS" evidence="14">
    <location>
        <begin position="133"/>
        <end position="203"/>
    </location>
</feature>
<dbReference type="SMART" id="SM00086">
    <property type="entry name" value="PAC"/>
    <property type="match status" value="2"/>
</dbReference>
<dbReference type="Pfam" id="PF02518">
    <property type="entry name" value="HATPase_c"/>
    <property type="match status" value="1"/>
</dbReference>
<evidence type="ECO:0000256" key="6">
    <source>
        <dbReference type="ARBA" id="ARBA00022777"/>
    </source>
</evidence>
<dbReference type="InterPro" id="IPR001789">
    <property type="entry name" value="Sig_transdc_resp-reg_receiver"/>
</dbReference>
<dbReference type="CDD" id="cd17546">
    <property type="entry name" value="REC_hyHK_CKI1_RcsC-like"/>
    <property type="match status" value="1"/>
</dbReference>
<feature type="domain" description="Histidine kinase" evidence="12">
    <location>
        <begin position="277"/>
        <end position="498"/>
    </location>
</feature>
<evidence type="ECO:0000256" key="11">
    <source>
        <dbReference type="PROSITE-ProRule" id="PRU00169"/>
    </source>
</evidence>
<feature type="domain" description="PAC" evidence="15">
    <location>
        <begin position="207"/>
        <end position="259"/>
    </location>
</feature>
<dbReference type="EMBL" id="RQHU01000025">
    <property type="protein sequence ID" value="TGN10656.1"/>
    <property type="molecule type" value="Genomic_DNA"/>
</dbReference>
<dbReference type="SMART" id="SM00091">
    <property type="entry name" value="PAS"/>
    <property type="match status" value="2"/>
</dbReference>
<sequence length="656" mass="74621">MQNLIPSEVYSSLILQYLYDAVIVTDLEFRITSWNLAAERIYGYNAKEVIGKSAMTILRTVQNNSTRENRIIELQTNGIWQGEVFQYTKRSERLTILSAVSFLKDKSGQTIGIIAINRDITEENKIKEELVDSEERFRMSFDNAGVGVCILDLNGKFLRVNKKLRSMLGYEEFELIGKRTNEFAYEDDKVLFDSFRDLALSGSKENMIYEKRFFSKEKNILWFEISNTLVKNRDGEPSYFVVHMNDISGRKNAEFHLRSAIKEAERANQAKSEFVANMSHEIRTPLNGVIGFNELLLTTNLDSDQREYVRNAISSAHGLLGIINDVLDISKIEAGKLVLNEVTSNLKQIINDSLGVLRWKANEKGIELRLEEGPGIPEIILIDATRLRQILINLLGNAVKFTEIGGVVLKVNATEISPQKIKLEFAIKDTGIGISEEQKTHLFQSFWQGETNSKRRYGGSGLGLKITKSLLDLMNGKIEIKSEIGVGTEFRFFIECSFGKENVDQDSEGNNEIHKEELSNYRESILSDISPRILIVEDNEMNRELLKRMIQKYIPNSKIIEAVDGLEGVRFFRESLPDLVFMDVQMPNMDGLEAATEIRKQPSGSKIPIVALTAGALYEERKKCFEVGMDQFLTKPIDILALNEILFHYLNRSTLE</sequence>
<dbReference type="SMART" id="SM00388">
    <property type="entry name" value="HisKA"/>
    <property type="match status" value="1"/>
</dbReference>
<evidence type="ECO:0000313" key="17">
    <source>
        <dbReference type="Proteomes" id="UP000297649"/>
    </source>
</evidence>
<dbReference type="Gene3D" id="3.30.450.20">
    <property type="entry name" value="PAS domain"/>
    <property type="match status" value="2"/>
</dbReference>
<dbReference type="InterPro" id="IPR004358">
    <property type="entry name" value="Sig_transdc_His_kin-like_C"/>
</dbReference>
<dbReference type="PROSITE" id="PS50109">
    <property type="entry name" value="HIS_KIN"/>
    <property type="match status" value="1"/>
</dbReference>
<keyword evidence="6 16" id="KW-0418">Kinase</keyword>
<feature type="domain" description="PAS" evidence="14">
    <location>
        <begin position="7"/>
        <end position="55"/>
    </location>
</feature>
<dbReference type="GO" id="GO:0005524">
    <property type="term" value="F:ATP binding"/>
    <property type="evidence" value="ECO:0007669"/>
    <property type="project" value="UniProtKB-KW"/>
</dbReference>
<keyword evidence="3 11" id="KW-0597">Phosphoprotein</keyword>
<dbReference type="CDD" id="cd00130">
    <property type="entry name" value="PAS"/>
    <property type="match status" value="2"/>
</dbReference>
<dbReference type="GO" id="GO:0006355">
    <property type="term" value="P:regulation of DNA-templated transcription"/>
    <property type="evidence" value="ECO:0007669"/>
    <property type="project" value="InterPro"/>
</dbReference>
<comment type="catalytic activity">
    <reaction evidence="1">
        <text>ATP + protein L-histidine = ADP + protein N-phospho-L-histidine.</text>
        <dbReference type="EC" id="2.7.13.3"/>
    </reaction>
</comment>
<evidence type="ECO:0000256" key="4">
    <source>
        <dbReference type="ARBA" id="ARBA00022679"/>
    </source>
</evidence>
<dbReference type="FunFam" id="1.10.287.130:FF:000002">
    <property type="entry name" value="Two-component osmosensing histidine kinase"/>
    <property type="match status" value="1"/>
</dbReference>
<dbReference type="InterPro" id="IPR003661">
    <property type="entry name" value="HisK_dim/P_dom"/>
</dbReference>
<evidence type="ECO:0000259" key="14">
    <source>
        <dbReference type="PROSITE" id="PS50112"/>
    </source>
</evidence>
<dbReference type="CDD" id="cd16922">
    <property type="entry name" value="HATPase_EvgS-ArcB-TorS-like"/>
    <property type="match status" value="1"/>
</dbReference>
<feature type="domain" description="Response regulatory" evidence="13">
    <location>
        <begin position="532"/>
        <end position="650"/>
    </location>
</feature>
<dbReference type="SUPFAM" id="SSF52172">
    <property type="entry name" value="CheY-like"/>
    <property type="match status" value="1"/>
</dbReference>
<dbReference type="InterPro" id="IPR000014">
    <property type="entry name" value="PAS"/>
</dbReference>